<dbReference type="Gene3D" id="6.10.340.10">
    <property type="match status" value="1"/>
</dbReference>
<accession>A0A1I6QYS0</accession>
<dbReference type="SMART" id="SM00283">
    <property type="entry name" value="MA"/>
    <property type="match status" value="1"/>
</dbReference>
<feature type="domain" description="HAMP" evidence="8">
    <location>
        <begin position="192"/>
        <end position="245"/>
    </location>
</feature>
<evidence type="ECO:0000256" key="5">
    <source>
        <dbReference type="SAM" id="Phobius"/>
    </source>
</evidence>
<dbReference type="PANTHER" id="PTHR43531">
    <property type="entry name" value="PROTEIN ICFG"/>
    <property type="match status" value="1"/>
</dbReference>
<dbReference type="SUPFAM" id="SSF55785">
    <property type="entry name" value="PYP-like sensor domain (PAS domain)"/>
    <property type="match status" value="1"/>
</dbReference>
<dbReference type="PROSITE" id="PS50885">
    <property type="entry name" value="HAMP"/>
    <property type="match status" value="2"/>
</dbReference>
<feature type="domain" description="Methyl-accepting transducer" evidence="6">
    <location>
        <begin position="553"/>
        <end position="782"/>
    </location>
</feature>
<sequence length="846" mass="91003">MPMPNRVNILHSVATKFALAAVLSISIVVLPLLVLQNASLSYLAGETLAARAEDRGQLLASALPAPVAYKKYRDINSLFAQFDDRDENSFISYVVVDADGWVVAEHGANTDAALADFARSAVGAETRIVSKQTNLVAFPLIHGTARNVGAFSMRWSADPLADFLASTQMKSLMATGIIGLIAVIATFLAFHGIILRPMSALTKTVEALRQGDFKTEVASAARQDEFGMMGKAVEHLRADLAEAADGAREASFKREAFNNSSAALLLADQTGEIFAVNPAFEELCQNRITQFQNRFSSFDPKNLVGRSLELFDVISSDMLADIGGGDDAAFATTISIDDVRISLKIKSIRDNKDTKIGFVLEWQDVTDVWKSTALINEINATQLRAEFSPEGTLLDENKIFSATIGRPKGMPGHVTLASLMSSDAEDLVAKLKKGRSFIGKMVFRGVDGSDVIVEGSITSVIGTDKKPYRLFLLGRDITEATQATEQAQWERAELSHERAKVVDTLRVAFKRLRDGHLHANLSEPFADRFEELRQDYNNAVGQLCQALGGIASRAETIRNESQDISGTTEVLSRRTEGTAATLEQAASALDDLTAAVRGTAEGAQKADTIVAEARKNAEKSGVVVLKTVTAMDEISISSKKVASIVKVIDDIAFQTNLLALNAGVEAARAGDAGRGFAVVASEVRALAQRSSEAATEINGLIAQSVAQVRIGVDLVGETGKSLQEIATSVHDISTQVSEIAISASQQSLNLEEINSSVTKLDQSTQQNAARLEETTAASDALKREAAALVETIYHFQLTEQVVDFAEPKAIVETAQKPKKGKIERLEPPVKQAIEPMATATGTWTDF</sequence>
<evidence type="ECO:0000259" key="6">
    <source>
        <dbReference type="PROSITE" id="PS50111"/>
    </source>
</evidence>
<evidence type="ECO:0000259" key="8">
    <source>
        <dbReference type="PROSITE" id="PS50885"/>
    </source>
</evidence>
<keyword evidence="4" id="KW-0807">Transducer</keyword>
<keyword evidence="5" id="KW-0472">Membrane</keyword>
<dbReference type="InterPro" id="IPR000014">
    <property type="entry name" value="PAS"/>
</dbReference>
<dbReference type="EMBL" id="FPAJ01000001">
    <property type="protein sequence ID" value="SFS57596.1"/>
    <property type="molecule type" value="Genomic_DNA"/>
</dbReference>
<dbReference type="Pfam" id="PF00672">
    <property type="entry name" value="HAMP"/>
    <property type="match status" value="1"/>
</dbReference>
<organism evidence="9 10">
    <name type="scientific">Sulfitobacter marinus</name>
    <dbReference type="NCBI Taxonomy" id="394264"/>
    <lineage>
        <taxon>Bacteria</taxon>
        <taxon>Pseudomonadati</taxon>
        <taxon>Pseudomonadota</taxon>
        <taxon>Alphaproteobacteria</taxon>
        <taxon>Rhodobacterales</taxon>
        <taxon>Roseobacteraceae</taxon>
        <taxon>Sulfitobacter</taxon>
    </lineage>
</organism>
<dbReference type="Pfam" id="PF00015">
    <property type="entry name" value="MCPsignal"/>
    <property type="match status" value="1"/>
</dbReference>
<dbReference type="GO" id="GO:0016020">
    <property type="term" value="C:membrane"/>
    <property type="evidence" value="ECO:0007669"/>
    <property type="project" value="UniProtKB-SubCell"/>
</dbReference>
<dbReference type="PANTHER" id="PTHR43531:SF11">
    <property type="entry name" value="METHYL-ACCEPTING CHEMOTAXIS PROTEIN 3"/>
    <property type="match status" value="1"/>
</dbReference>
<name>A0A1I6QYS0_9RHOB</name>
<protein>
    <submittedName>
        <fullName evidence="9">Methyl-accepting chemotaxis sensory transducer with Pas/Pac sensor</fullName>
    </submittedName>
</protein>
<evidence type="ECO:0000256" key="2">
    <source>
        <dbReference type="ARBA" id="ARBA00022500"/>
    </source>
</evidence>
<comment type="subcellular location">
    <subcellularLocation>
        <location evidence="1">Membrane</location>
    </subcellularLocation>
</comment>
<gene>
    <name evidence="9" type="ORF">SAMN04488040_1086</name>
</gene>
<dbReference type="InterPro" id="IPR035965">
    <property type="entry name" value="PAS-like_dom_sf"/>
</dbReference>
<dbReference type="OrthoDB" id="354287at2"/>
<keyword evidence="2" id="KW-0145">Chemotaxis</keyword>
<comment type="similarity">
    <text evidence="3">Belongs to the methyl-accepting chemotaxis (MCP) protein family.</text>
</comment>
<feature type="transmembrane region" description="Helical" evidence="5">
    <location>
        <begin position="13"/>
        <end position="35"/>
    </location>
</feature>
<dbReference type="PROSITE" id="PS50192">
    <property type="entry name" value="T_SNARE"/>
    <property type="match status" value="1"/>
</dbReference>
<feature type="domain" description="HAMP" evidence="8">
    <location>
        <begin position="496"/>
        <end position="548"/>
    </location>
</feature>
<evidence type="ECO:0000256" key="1">
    <source>
        <dbReference type="ARBA" id="ARBA00004370"/>
    </source>
</evidence>
<reference evidence="10" key="1">
    <citation type="submission" date="2016-10" db="EMBL/GenBank/DDBJ databases">
        <authorList>
            <person name="Varghese N."/>
            <person name="Submissions S."/>
        </authorList>
    </citation>
    <scope>NUCLEOTIDE SEQUENCE [LARGE SCALE GENOMIC DNA]</scope>
    <source>
        <strain evidence="10">DSM 23422</strain>
    </source>
</reference>
<dbReference type="CDD" id="cd11386">
    <property type="entry name" value="MCP_signal"/>
    <property type="match status" value="1"/>
</dbReference>
<keyword evidence="5" id="KW-0812">Transmembrane</keyword>
<dbReference type="SMART" id="SM00304">
    <property type="entry name" value="HAMP"/>
    <property type="match status" value="2"/>
</dbReference>
<evidence type="ECO:0000256" key="3">
    <source>
        <dbReference type="ARBA" id="ARBA00029447"/>
    </source>
</evidence>
<dbReference type="SUPFAM" id="SSF158472">
    <property type="entry name" value="HAMP domain-like"/>
    <property type="match status" value="1"/>
</dbReference>
<dbReference type="Gene3D" id="3.30.450.20">
    <property type="entry name" value="PAS domain"/>
    <property type="match status" value="2"/>
</dbReference>
<dbReference type="Gene3D" id="1.10.287.950">
    <property type="entry name" value="Methyl-accepting chemotaxis protein"/>
    <property type="match status" value="1"/>
</dbReference>
<dbReference type="CDD" id="cd06225">
    <property type="entry name" value="HAMP"/>
    <property type="match status" value="1"/>
</dbReference>
<dbReference type="AlphaFoldDB" id="A0A1I6QYS0"/>
<dbReference type="SUPFAM" id="SSF58104">
    <property type="entry name" value="Methyl-accepting chemotaxis protein (MCP) signaling domain"/>
    <property type="match status" value="1"/>
</dbReference>
<feature type="domain" description="T-SNARE coiled-coil homology" evidence="7">
    <location>
        <begin position="712"/>
        <end position="774"/>
    </location>
</feature>
<evidence type="ECO:0000313" key="9">
    <source>
        <dbReference type="EMBL" id="SFS57596.1"/>
    </source>
</evidence>
<dbReference type="Proteomes" id="UP000199239">
    <property type="component" value="Unassembled WGS sequence"/>
</dbReference>
<dbReference type="PROSITE" id="PS50111">
    <property type="entry name" value="CHEMOTAXIS_TRANSDUC_2"/>
    <property type="match status" value="1"/>
</dbReference>
<proteinExistence type="inferred from homology"/>
<dbReference type="InterPro" id="IPR000727">
    <property type="entry name" value="T_SNARE_dom"/>
</dbReference>
<keyword evidence="5" id="KW-1133">Transmembrane helix</keyword>
<dbReference type="RefSeq" id="WP_093915247.1">
    <property type="nucleotide sequence ID" value="NZ_FPAJ01000001.1"/>
</dbReference>
<evidence type="ECO:0000256" key="4">
    <source>
        <dbReference type="PROSITE-ProRule" id="PRU00284"/>
    </source>
</evidence>
<dbReference type="Pfam" id="PF13188">
    <property type="entry name" value="PAS_8"/>
    <property type="match status" value="1"/>
</dbReference>
<feature type="transmembrane region" description="Helical" evidence="5">
    <location>
        <begin position="172"/>
        <end position="194"/>
    </location>
</feature>
<keyword evidence="10" id="KW-1185">Reference proteome</keyword>
<dbReference type="InterPro" id="IPR004089">
    <property type="entry name" value="MCPsignal_dom"/>
</dbReference>
<evidence type="ECO:0000259" key="7">
    <source>
        <dbReference type="PROSITE" id="PS50192"/>
    </source>
</evidence>
<dbReference type="InterPro" id="IPR051310">
    <property type="entry name" value="MCP_chemotaxis"/>
</dbReference>
<dbReference type="STRING" id="394264.SAMN04488040_1086"/>
<dbReference type="FunFam" id="1.10.287.950:FF:000001">
    <property type="entry name" value="Methyl-accepting chemotaxis sensory transducer"/>
    <property type="match status" value="1"/>
</dbReference>
<dbReference type="GO" id="GO:0007165">
    <property type="term" value="P:signal transduction"/>
    <property type="evidence" value="ECO:0007669"/>
    <property type="project" value="UniProtKB-KW"/>
</dbReference>
<dbReference type="GO" id="GO:0006935">
    <property type="term" value="P:chemotaxis"/>
    <property type="evidence" value="ECO:0007669"/>
    <property type="project" value="UniProtKB-KW"/>
</dbReference>
<evidence type="ECO:0000313" key="10">
    <source>
        <dbReference type="Proteomes" id="UP000199239"/>
    </source>
</evidence>
<dbReference type="InterPro" id="IPR003660">
    <property type="entry name" value="HAMP_dom"/>
</dbReference>